<dbReference type="GO" id="GO:0006508">
    <property type="term" value="P:proteolysis"/>
    <property type="evidence" value="ECO:0007669"/>
    <property type="project" value="InterPro"/>
</dbReference>
<comment type="similarity">
    <text evidence="1">Belongs to the peptidase C2 family.</text>
</comment>
<protein>
    <submittedName>
        <fullName evidence="5">Calpain-9-like isoform X3</fullName>
    </submittedName>
</protein>
<dbReference type="InterPro" id="IPR022682">
    <property type="entry name" value="Calpain_domain_III"/>
</dbReference>
<dbReference type="SUPFAM" id="SSF49758">
    <property type="entry name" value="Calpain large subunit, middle domain (domain III)"/>
    <property type="match status" value="1"/>
</dbReference>
<evidence type="ECO:0000259" key="4">
    <source>
        <dbReference type="PROSITE" id="PS50203"/>
    </source>
</evidence>
<dbReference type="SMART" id="SM00230">
    <property type="entry name" value="CysPc"/>
    <property type="match status" value="1"/>
</dbReference>
<dbReference type="FunFam" id="3.90.70.10:FF:000114">
    <property type="entry name" value="Calpain a"/>
    <property type="match status" value="1"/>
</dbReference>
<sequence length="744" mass="84459">MFSQFSFLALFGRRDVNCPSVQLNKIMASIAWMRPYEICSRPKFICEGPTRFDVEQGEAIIAMSASAAKCGASLSSGNQCSMPFLSSSNCNKTTNSSLLSAISCLTLTPKLLDRVVPPEQSFGPNSYSGIFRFRFWKFGEWTEVVIDDRLPTLKGRLLFLRSVDPTEFWAALLEKAYAKLYGCYENYLRSCFTAQTLQDLTGGIAQSFTIAHHDGHIIYQMISSAVPRSTLLSVCVSSLPQSDFNGSITVLANGSSAALSSALNKFQPIRLRNGLITRQSYSVTGLARVRTTVRPGNGYASPTAVNSHFHSNVNHHNFQCTNGGIATSAPTACEVILIRLRNAWGKGEWNGPWSERSWEWDNLTERDKEELSLRCRDDGEFWMSFDDFLRYFTHLDLVHIGPDDWMQETTLHHKRPWRAVLARRRWRKGFNAGVTQTYETNPQALPNELHAIGFCVFEIPAAIKRLTPTFVCSHRPLDVTAFTSTRETVTFFTLPPGDFIIVPSTEKPNAETKFLLRILTDEPSSIWEVNEDNVIFPDISVPKNGHSVLSRLLSKIPNEIDAFLLMKLLKAYWKPLNVLYDKPSLELCRYLIMLKDNTISGKIISKESLPSILNLLHFWRTIFTKYQHSSHHKTSTYSLRSILWETGISVSNKVLECLVIRYSQHTTFLTLESFLLILVKLHLSHGNYNFNSFNREFSFANFQFDAVSKSLSKFGAQVEKQLFNTGRVNNLYSRKIAKIKFTFR</sequence>
<dbReference type="STRING" id="299467.A0A443SW34"/>
<dbReference type="InterPro" id="IPR022684">
    <property type="entry name" value="Calpain_cysteine_protease"/>
</dbReference>
<evidence type="ECO:0000313" key="5">
    <source>
        <dbReference type="EMBL" id="RWS31726.1"/>
    </source>
</evidence>
<gene>
    <name evidence="5" type="ORF">B4U80_00111</name>
</gene>
<dbReference type="Proteomes" id="UP000288716">
    <property type="component" value="Unassembled WGS sequence"/>
</dbReference>
<dbReference type="InterPro" id="IPR036213">
    <property type="entry name" value="Calpain_III_sf"/>
</dbReference>
<dbReference type="PROSITE" id="PS50203">
    <property type="entry name" value="CALPAIN_CAT"/>
    <property type="match status" value="1"/>
</dbReference>
<dbReference type="CDD" id="cd00044">
    <property type="entry name" value="CysPc"/>
    <property type="match status" value="1"/>
</dbReference>
<dbReference type="Gene3D" id="2.60.120.380">
    <property type="match status" value="1"/>
</dbReference>
<comment type="caution">
    <text evidence="5">The sequence shown here is derived from an EMBL/GenBank/DDBJ whole genome shotgun (WGS) entry which is preliminary data.</text>
</comment>
<dbReference type="Pfam" id="PF01067">
    <property type="entry name" value="Calpain_III"/>
    <property type="match status" value="1"/>
</dbReference>
<keyword evidence="6" id="KW-1185">Reference proteome</keyword>
<dbReference type="Gene3D" id="1.10.238.10">
    <property type="entry name" value="EF-hand"/>
    <property type="match status" value="1"/>
</dbReference>
<dbReference type="VEuPathDB" id="VectorBase:LDEU000315"/>
<evidence type="ECO:0000256" key="3">
    <source>
        <dbReference type="PROSITE-ProRule" id="PRU00239"/>
    </source>
</evidence>
<dbReference type="InterPro" id="IPR001300">
    <property type="entry name" value="Peptidase_C2_calpain_cat"/>
</dbReference>
<reference evidence="5 6" key="1">
    <citation type="journal article" date="2018" name="Gigascience">
        <title>Genomes of trombidid mites reveal novel predicted allergens and laterally-transferred genes associated with secondary metabolism.</title>
        <authorList>
            <person name="Dong X."/>
            <person name="Chaisiri K."/>
            <person name="Xia D."/>
            <person name="Armstrong S.D."/>
            <person name="Fang Y."/>
            <person name="Donnelly M.J."/>
            <person name="Kadowaki T."/>
            <person name="McGarry J.W."/>
            <person name="Darby A.C."/>
            <person name="Makepeace B.L."/>
        </authorList>
    </citation>
    <scope>NUCLEOTIDE SEQUENCE [LARGE SCALE GENOMIC DNA]</scope>
    <source>
        <strain evidence="5">UoL-UT</strain>
    </source>
</reference>
<accession>A0A443SW34</accession>
<feature type="active site" evidence="2">
    <location>
        <position position="342"/>
    </location>
</feature>
<dbReference type="InterPro" id="IPR038765">
    <property type="entry name" value="Papain-like_cys_pep_sf"/>
</dbReference>
<proteinExistence type="inferred from homology"/>
<dbReference type="PANTHER" id="PTHR10183:SF424">
    <property type="entry name" value="CALPAIN-B-LIKE PROTEIN"/>
    <property type="match status" value="1"/>
</dbReference>
<dbReference type="SUPFAM" id="SSF54001">
    <property type="entry name" value="Cysteine proteinases"/>
    <property type="match status" value="1"/>
</dbReference>
<feature type="active site" evidence="2">
    <location>
        <position position="80"/>
    </location>
</feature>
<dbReference type="InterPro" id="IPR022683">
    <property type="entry name" value="Calpain_III"/>
</dbReference>
<dbReference type="AlphaFoldDB" id="A0A443SW34"/>
<dbReference type="InterPro" id="IPR011992">
    <property type="entry name" value="EF-hand-dom_pair"/>
</dbReference>
<dbReference type="SMART" id="SM00720">
    <property type="entry name" value="calpain_III"/>
    <property type="match status" value="1"/>
</dbReference>
<dbReference type="GO" id="GO:0004198">
    <property type="term" value="F:calcium-dependent cysteine-type endopeptidase activity"/>
    <property type="evidence" value="ECO:0007669"/>
    <property type="project" value="InterPro"/>
</dbReference>
<dbReference type="PANTHER" id="PTHR10183">
    <property type="entry name" value="CALPAIN"/>
    <property type="match status" value="1"/>
</dbReference>
<evidence type="ECO:0000256" key="2">
    <source>
        <dbReference type="PIRSR" id="PIRSR622684-1"/>
    </source>
</evidence>
<comment type="caution">
    <text evidence="3">Lacks conserved residue(s) required for the propagation of feature annotation.</text>
</comment>
<dbReference type="OrthoDB" id="424753at2759"/>
<dbReference type="GO" id="GO:0005737">
    <property type="term" value="C:cytoplasm"/>
    <property type="evidence" value="ECO:0007669"/>
    <property type="project" value="TreeGrafter"/>
</dbReference>
<evidence type="ECO:0000313" key="6">
    <source>
        <dbReference type="Proteomes" id="UP000288716"/>
    </source>
</evidence>
<dbReference type="EMBL" id="NCKV01000079">
    <property type="protein sequence ID" value="RWS31726.1"/>
    <property type="molecule type" value="Genomic_DNA"/>
</dbReference>
<dbReference type="PRINTS" id="PR00704">
    <property type="entry name" value="CALPAIN"/>
</dbReference>
<dbReference type="Pfam" id="PF00648">
    <property type="entry name" value="Peptidase_C2"/>
    <property type="match status" value="1"/>
</dbReference>
<evidence type="ECO:0000256" key="1">
    <source>
        <dbReference type="ARBA" id="ARBA00007623"/>
    </source>
</evidence>
<dbReference type="SUPFAM" id="SSF47473">
    <property type="entry name" value="EF-hand"/>
    <property type="match status" value="1"/>
</dbReference>
<feature type="domain" description="Calpain catalytic" evidence="4">
    <location>
        <begin position="30"/>
        <end position="401"/>
    </location>
</feature>
<name>A0A443SW34_9ACAR</name>
<organism evidence="5 6">
    <name type="scientific">Leptotrombidium deliense</name>
    <dbReference type="NCBI Taxonomy" id="299467"/>
    <lineage>
        <taxon>Eukaryota</taxon>
        <taxon>Metazoa</taxon>
        <taxon>Ecdysozoa</taxon>
        <taxon>Arthropoda</taxon>
        <taxon>Chelicerata</taxon>
        <taxon>Arachnida</taxon>
        <taxon>Acari</taxon>
        <taxon>Acariformes</taxon>
        <taxon>Trombidiformes</taxon>
        <taxon>Prostigmata</taxon>
        <taxon>Anystina</taxon>
        <taxon>Parasitengona</taxon>
        <taxon>Trombiculoidea</taxon>
        <taxon>Trombiculidae</taxon>
        <taxon>Leptotrombidium</taxon>
    </lineage>
</organism>
<dbReference type="Gene3D" id="3.90.70.10">
    <property type="entry name" value="Cysteine proteinases"/>
    <property type="match status" value="1"/>
</dbReference>